<name>A0A2A2KB35_9BILA</name>
<dbReference type="PANTHER" id="PTHR12219">
    <property type="entry name" value="NADH-UBIQUINONE OXIDOREDUCTASE"/>
    <property type="match status" value="1"/>
</dbReference>
<evidence type="ECO:0000256" key="4">
    <source>
        <dbReference type="ARBA" id="ARBA00022448"/>
    </source>
</evidence>
<evidence type="ECO:0000256" key="3">
    <source>
        <dbReference type="ARBA" id="ARBA00015796"/>
    </source>
</evidence>
<dbReference type="GO" id="GO:0022900">
    <property type="term" value="P:electron transport chain"/>
    <property type="evidence" value="ECO:0007669"/>
    <property type="project" value="InterPro"/>
</dbReference>
<comment type="function">
    <text evidence="1 11">Accessory subunit of the mitochondrial membrane respiratory chain NADH dehydrogenase (Complex I), that is believed not to be involved in catalysis. Complex I functions in the transfer of electrons from NADH to the respiratory chain. The immediate electron acceptor for the enzyme is believed to be ubiquinone.</text>
</comment>
<dbReference type="Proteomes" id="UP000218231">
    <property type="component" value="Unassembled WGS sequence"/>
</dbReference>
<dbReference type="GO" id="GO:0005743">
    <property type="term" value="C:mitochondrial inner membrane"/>
    <property type="evidence" value="ECO:0007669"/>
    <property type="project" value="UniProtKB-SubCell"/>
</dbReference>
<evidence type="ECO:0000256" key="1">
    <source>
        <dbReference type="ARBA" id="ARBA00003195"/>
    </source>
</evidence>
<dbReference type="STRING" id="2018661.A0A2A2KB35"/>
<evidence type="ECO:0000256" key="6">
    <source>
        <dbReference type="ARBA" id="ARBA00022792"/>
    </source>
</evidence>
<evidence type="ECO:0000256" key="7">
    <source>
        <dbReference type="ARBA" id="ARBA00022946"/>
    </source>
</evidence>
<keyword evidence="13" id="KW-1185">Reference proteome</keyword>
<evidence type="ECO:0000313" key="13">
    <source>
        <dbReference type="Proteomes" id="UP000218231"/>
    </source>
</evidence>
<dbReference type="OrthoDB" id="3089at2759"/>
<keyword evidence="4 11" id="KW-0813">Transport</keyword>
<keyword evidence="10 11" id="KW-0472">Membrane</keyword>
<evidence type="ECO:0000256" key="10">
    <source>
        <dbReference type="ARBA" id="ARBA00023136"/>
    </source>
</evidence>
<sequence>MLRSTYAAVRQVRAINASRWLSSGQKKGGSNEHTPITRHSDAVQLDVQDIIAPPHPATPVQVTTDEAADIGGVPLEHQTDRRARIFQPPRVTTQAGWNNAQGWKIQLDTRERWDNPLIGYCSSGDPLSNIDMALHFATREDAIAFCEKNRWQWEIEEPNERQIKPKNYSSNFSWSKRSRVSTK</sequence>
<keyword evidence="7 11" id="KW-0809">Transit peptide</keyword>
<comment type="similarity">
    <text evidence="2 11">Belongs to the complex I NDUFS4 subunit family.</text>
</comment>
<dbReference type="Gene3D" id="3.30.160.190">
    <property type="entry name" value="atu1810 like domain"/>
    <property type="match status" value="1"/>
</dbReference>
<reference evidence="12 13" key="1">
    <citation type="journal article" date="2017" name="Curr. Biol.">
        <title>Genome architecture and evolution of a unichromosomal asexual nematode.</title>
        <authorList>
            <person name="Fradin H."/>
            <person name="Zegar C."/>
            <person name="Gutwein M."/>
            <person name="Lucas J."/>
            <person name="Kovtun M."/>
            <person name="Corcoran D."/>
            <person name="Baugh L.R."/>
            <person name="Kiontke K."/>
            <person name="Gunsalus K."/>
            <person name="Fitch D.H."/>
            <person name="Piano F."/>
        </authorList>
    </citation>
    <scope>NUCLEOTIDE SEQUENCE [LARGE SCALE GENOMIC DNA]</scope>
    <source>
        <strain evidence="12">PF1309</strain>
    </source>
</reference>
<dbReference type="PANTHER" id="PTHR12219:SF8">
    <property type="entry name" value="NADH DEHYDROGENASE [UBIQUINONE] IRON-SULFUR PROTEIN 4, MITOCHONDRIAL"/>
    <property type="match status" value="1"/>
</dbReference>
<dbReference type="InterPro" id="IPR006885">
    <property type="entry name" value="NADH_UbQ_FeS_4_mit-like"/>
</dbReference>
<keyword evidence="6 11" id="KW-0999">Mitochondrion inner membrane</keyword>
<dbReference type="InterPro" id="IPR038532">
    <property type="entry name" value="NDUFS4-like_sf"/>
</dbReference>
<dbReference type="EMBL" id="LIAE01009124">
    <property type="protein sequence ID" value="PAV71151.1"/>
    <property type="molecule type" value="Genomic_DNA"/>
</dbReference>
<protein>
    <recommendedName>
        <fullName evidence="3 11">NADH dehydrogenase [ubiquinone] iron-sulfur protein 4, mitochondrial</fullName>
    </recommendedName>
</protein>
<comment type="subcellular location">
    <subcellularLocation>
        <location evidence="11">Mitochondrion inner membrane</location>
        <topology evidence="11">Peripheral membrane protein</topology>
        <orientation evidence="11">Matrix side</orientation>
    </subcellularLocation>
</comment>
<evidence type="ECO:0000313" key="12">
    <source>
        <dbReference type="EMBL" id="PAV71151.1"/>
    </source>
</evidence>
<dbReference type="Pfam" id="PF04800">
    <property type="entry name" value="NDUS4"/>
    <property type="match status" value="1"/>
</dbReference>
<keyword evidence="8 11" id="KW-0249">Electron transport</keyword>
<dbReference type="AlphaFoldDB" id="A0A2A2KB35"/>
<organism evidence="12 13">
    <name type="scientific">Diploscapter pachys</name>
    <dbReference type="NCBI Taxonomy" id="2018661"/>
    <lineage>
        <taxon>Eukaryota</taxon>
        <taxon>Metazoa</taxon>
        <taxon>Ecdysozoa</taxon>
        <taxon>Nematoda</taxon>
        <taxon>Chromadorea</taxon>
        <taxon>Rhabditida</taxon>
        <taxon>Rhabditina</taxon>
        <taxon>Rhabditomorpha</taxon>
        <taxon>Rhabditoidea</taxon>
        <taxon>Rhabditidae</taxon>
        <taxon>Diploscapter</taxon>
    </lineage>
</organism>
<keyword evidence="9 11" id="KW-0496">Mitochondrion</keyword>
<evidence type="ECO:0000256" key="2">
    <source>
        <dbReference type="ARBA" id="ARBA00005882"/>
    </source>
</evidence>
<comment type="caution">
    <text evidence="12">The sequence shown here is derived from an EMBL/GenBank/DDBJ whole genome shotgun (WGS) entry which is preliminary data.</text>
</comment>
<keyword evidence="5 11" id="KW-0679">Respiratory chain</keyword>
<evidence type="ECO:0000256" key="11">
    <source>
        <dbReference type="RuleBase" id="RU367010"/>
    </source>
</evidence>
<proteinExistence type="inferred from homology"/>
<evidence type="ECO:0000256" key="5">
    <source>
        <dbReference type="ARBA" id="ARBA00022660"/>
    </source>
</evidence>
<gene>
    <name evidence="12" type="ORF">WR25_07349</name>
</gene>
<evidence type="ECO:0000256" key="8">
    <source>
        <dbReference type="ARBA" id="ARBA00022982"/>
    </source>
</evidence>
<evidence type="ECO:0000256" key="9">
    <source>
        <dbReference type="ARBA" id="ARBA00023128"/>
    </source>
</evidence>
<dbReference type="FunFam" id="3.30.160.190:FF:000001">
    <property type="entry name" value="NADH-ubiquinone oxidoreductase 21 kDa subunit mitochondrial"/>
    <property type="match status" value="1"/>
</dbReference>
<accession>A0A2A2KB35</accession>